<dbReference type="InterPro" id="IPR000983">
    <property type="entry name" value="Bac_GSPG_pilin"/>
</dbReference>
<dbReference type="NCBIfam" id="TIGR02532">
    <property type="entry name" value="IV_pilin_GFxxxE"/>
    <property type="match status" value="1"/>
</dbReference>
<accession>A0A017H1M6</accession>
<dbReference type="OrthoDB" id="87644at2"/>
<comment type="caution">
    <text evidence="2">The sequence shown here is derived from an EMBL/GenBank/DDBJ whole genome shotgun (WGS) entry which is preliminary data.</text>
</comment>
<dbReference type="RefSeq" id="WP_005956540.1">
    <property type="nucleotide sequence ID" value="NZ_AOJP01000022.1"/>
</dbReference>
<evidence type="ECO:0000256" key="1">
    <source>
        <dbReference type="ARBA" id="ARBA00022481"/>
    </source>
</evidence>
<evidence type="ECO:0000313" key="3">
    <source>
        <dbReference type="Proteomes" id="UP000031184"/>
    </source>
</evidence>
<reference evidence="2 3" key="1">
    <citation type="submission" date="2013-08" db="EMBL/GenBank/DDBJ databases">
        <title>An opportunistic ruminal bacterium that causes liver abscesses in cattle.</title>
        <authorList>
            <person name="Benahmed F.H."/>
            <person name="Rasmussen M."/>
            <person name="Harbottle H."/>
            <person name="Soppet D."/>
            <person name="Nagaraja T.G."/>
            <person name="Davidson M."/>
        </authorList>
    </citation>
    <scope>NUCLEOTIDE SEQUENCE [LARGE SCALE GENOMIC DNA]</scope>
    <source>
        <strain evidence="2 3">B35</strain>
    </source>
</reference>
<protein>
    <submittedName>
        <fullName evidence="2">General secretion pathway protein G</fullName>
    </submittedName>
</protein>
<gene>
    <name evidence="2" type="ORF">C095_00055</name>
</gene>
<dbReference type="Pfam" id="PF07963">
    <property type="entry name" value="N_methyl"/>
    <property type="match status" value="1"/>
</dbReference>
<organism evidence="2 3">
    <name type="scientific">Fusobacterium necrophorum subsp. funduliforme B35</name>
    <dbReference type="NCBI Taxonomy" id="1226633"/>
    <lineage>
        <taxon>Bacteria</taxon>
        <taxon>Fusobacteriati</taxon>
        <taxon>Fusobacteriota</taxon>
        <taxon>Fusobacteriia</taxon>
        <taxon>Fusobacteriales</taxon>
        <taxon>Fusobacteriaceae</taxon>
        <taxon>Fusobacterium</taxon>
    </lineage>
</organism>
<sequence length="157" mass="17450">MKNKGFSFIEIVIAIAIIAVLSTLITPQVRNQLAKGKDTKAVATLSSLRIASQMYQMEHSEKLIEVANYDSDEKIKEAFQKLSDYLDPNAKKILSEAKVEIGGSRTTKDGDIQYGGDISFTFKNPDENGKSDGIYLWFKLPTGVGSFDSRGVEWKSY</sequence>
<dbReference type="InterPro" id="IPR045584">
    <property type="entry name" value="Pilin-like"/>
</dbReference>
<dbReference type="Proteomes" id="UP000031184">
    <property type="component" value="Unassembled WGS sequence"/>
</dbReference>
<dbReference type="PRINTS" id="PR00813">
    <property type="entry name" value="BCTERIALGSPG"/>
</dbReference>
<dbReference type="InterPro" id="IPR012902">
    <property type="entry name" value="N_methyl_site"/>
</dbReference>
<proteinExistence type="predicted"/>
<dbReference type="EMBL" id="AUZI01000003">
    <property type="protein sequence ID" value="KID50371.1"/>
    <property type="molecule type" value="Genomic_DNA"/>
</dbReference>
<dbReference type="GO" id="GO:0015627">
    <property type="term" value="C:type II protein secretion system complex"/>
    <property type="evidence" value="ECO:0007669"/>
    <property type="project" value="InterPro"/>
</dbReference>
<dbReference type="AlphaFoldDB" id="A0A017H1M6"/>
<evidence type="ECO:0000313" key="2">
    <source>
        <dbReference type="EMBL" id="KID50371.1"/>
    </source>
</evidence>
<keyword evidence="1" id="KW-0488">Methylation</keyword>
<dbReference type="GO" id="GO:0015628">
    <property type="term" value="P:protein secretion by the type II secretion system"/>
    <property type="evidence" value="ECO:0007669"/>
    <property type="project" value="InterPro"/>
</dbReference>
<name>A0A017H1M6_9FUSO</name>
<dbReference type="SUPFAM" id="SSF54523">
    <property type="entry name" value="Pili subunits"/>
    <property type="match status" value="1"/>
</dbReference>
<dbReference type="PATRIC" id="fig|1226633.4.peg.6"/>
<dbReference type="Gene3D" id="3.30.700.10">
    <property type="entry name" value="Glycoprotein, Type 4 Pilin"/>
    <property type="match status" value="1"/>
</dbReference>